<dbReference type="Gene3D" id="3.40.30.10">
    <property type="entry name" value="Glutaredoxin"/>
    <property type="match status" value="1"/>
</dbReference>
<dbReference type="SUPFAM" id="SSF47616">
    <property type="entry name" value="GST C-terminal domain-like"/>
    <property type="match status" value="1"/>
</dbReference>
<dbReference type="AlphaFoldDB" id="A0A9X1YSA4"/>
<dbReference type="InterPro" id="IPR004045">
    <property type="entry name" value="Glutathione_S-Trfase_N"/>
</dbReference>
<name>A0A9X1YSA4_9BURK</name>
<proteinExistence type="predicted"/>
<dbReference type="PANTHER" id="PTHR44051:SF8">
    <property type="entry name" value="GLUTATHIONE S-TRANSFERASE GSTA"/>
    <property type="match status" value="1"/>
</dbReference>
<evidence type="ECO:0000313" key="2">
    <source>
        <dbReference type="EMBL" id="MCK9688146.1"/>
    </source>
</evidence>
<dbReference type="EMBL" id="JAJLJH010000007">
    <property type="protein sequence ID" value="MCK9688146.1"/>
    <property type="molecule type" value="Genomic_DNA"/>
</dbReference>
<dbReference type="Gene3D" id="1.20.1050.10">
    <property type="match status" value="1"/>
</dbReference>
<sequence>MYTLFGFKGSGSAAVECALEMTGADYRIVEAASWEHNDALAELERVNPLKQIPTLLLEDGTVLTESAAILMHLGFAFPQSGLLSETPGERDLVLRGLVYIAANCYSCISVIDYPERYTSATDDAARQAVKAGATDRLHQHWDIFADLYPVADERFIAGEQPGALDLLAAVVSKWSGTRKHVKTSRPAFSALLERIESHPAVALVFGRHWQTLAQMPTGA</sequence>
<dbReference type="Proteomes" id="UP001139353">
    <property type="component" value="Unassembled WGS sequence"/>
</dbReference>
<dbReference type="RefSeq" id="WP_275684190.1">
    <property type="nucleotide sequence ID" value="NZ_JAJLJH010000007.1"/>
</dbReference>
<dbReference type="PROSITE" id="PS50404">
    <property type="entry name" value="GST_NTER"/>
    <property type="match status" value="1"/>
</dbReference>
<dbReference type="CDD" id="cd03188">
    <property type="entry name" value="GST_C_Beta"/>
    <property type="match status" value="1"/>
</dbReference>
<comment type="caution">
    <text evidence="2">The sequence shown here is derived from an EMBL/GenBank/DDBJ whole genome shotgun (WGS) entry which is preliminary data.</text>
</comment>
<evidence type="ECO:0000259" key="1">
    <source>
        <dbReference type="PROSITE" id="PS50404"/>
    </source>
</evidence>
<evidence type="ECO:0000313" key="3">
    <source>
        <dbReference type="Proteomes" id="UP001139353"/>
    </source>
</evidence>
<dbReference type="CDD" id="cd03057">
    <property type="entry name" value="GST_N_Beta"/>
    <property type="match status" value="1"/>
</dbReference>
<protein>
    <submittedName>
        <fullName evidence="2">Glutathione S-transferase family protein</fullName>
    </submittedName>
</protein>
<gene>
    <name evidence="2" type="ORF">LPC04_20770</name>
</gene>
<organism evidence="2 3">
    <name type="scientific">Scleromatobacter humisilvae</name>
    <dbReference type="NCBI Taxonomy" id="2897159"/>
    <lineage>
        <taxon>Bacteria</taxon>
        <taxon>Pseudomonadati</taxon>
        <taxon>Pseudomonadota</taxon>
        <taxon>Betaproteobacteria</taxon>
        <taxon>Burkholderiales</taxon>
        <taxon>Sphaerotilaceae</taxon>
        <taxon>Scleromatobacter</taxon>
    </lineage>
</organism>
<reference evidence="2" key="1">
    <citation type="submission" date="2021-11" db="EMBL/GenBank/DDBJ databases">
        <title>BS-T2-15 a new species belonging to the Comamonadaceae family isolated from the soil of a French oak forest.</title>
        <authorList>
            <person name="Mieszkin S."/>
            <person name="Alain K."/>
        </authorList>
    </citation>
    <scope>NUCLEOTIDE SEQUENCE</scope>
    <source>
        <strain evidence="2">BS-T2-15</strain>
    </source>
</reference>
<keyword evidence="3" id="KW-1185">Reference proteome</keyword>
<dbReference type="PANTHER" id="PTHR44051">
    <property type="entry name" value="GLUTATHIONE S-TRANSFERASE-RELATED"/>
    <property type="match status" value="1"/>
</dbReference>
<accession>A0A9X1YSA4</accession>
<dbReference type="InterPro" id="IPR036249">
    <property type="entry name" value="Thioredoxin-like_sf"/>
</dbReference>
<feature type="domain" description="GST N-terminal" evidence="1">
    <location>
        <begin position="1"/>
        <end position="81"/>
    </location>
</feature>
<dbReference type="InterPro" id="IPR036282">
    <property type="entry name" value="Glutathione-S-Trfase_C_sf"/>
</dbReference>
<dbReference type="Pfam" id="PF02798">
    <property type="entry name" value="GST_N"/>
    <property type="match status" value="1"/>
</dbReference>
<dbReference type="SUPFAM" id="SSF52833">
    <property type="entry name" value="Thioredoxin-like"/>
    <property type="match status" value="1"/>
</dbReference>